<feature type="transmembrane region" description="Helical" evidence="6">
    <location>
        <begin position="153"/>
        <end position="174"/>
    </location>
</feature>
<keyword evidence="2" id="KW-1003">Cell membrane</keyword>
<keyword evidence="8" id="KW-1185">Reference proteome</keyword>
<evidence type="ECO:0000256" key="2">
    <source>
        <dbReference type="ARBA" id="ARBA00022475"/>
    </source>
</evidence>
<name>A0A502DYX6_9MYCO</name>
<dbReference type="OrthoDB" id="4528950at2"/>
<evidence type="ECO:0000313" key="8">
    <source>
        <dbReference type="Proteomes" id="UP000320095"/>
    </source>
</evidence>
<evidence type="ECO:0000256" key="6">
    <source>
        <dbReference type="SAM" id="Phobius"/>
    </source>
</evidence>
<evidence type="ECO:0000256" key="1">
    <source>
        <dbReference type="ARBA" id="ARBA00004651"/>
    </source>
</evidence>
<feature type="transmembrane region" description="Helical" evidence="6">
    <location>
        <begin position="79"/>
        <end position="101"/>
    </location>
</feature>
<gene>
    <name evidence="7" type="ORF">EAH80_25595</name>
</gene>
<dbReference type="Pfam" id="PF09678">
    <property type="entry name" value="Caa3_CtaG"/>
    <property type="match status" value="1"/>
</dbReference>
<feature type="transmembrane region" description="Helical" evidence="6">
    <location>
        <begin position="234"/>
        <end position="255"/>
    </location>
</feature>
<comment type="caution">
    <text evidence="7">The sequence shown here is derived from an EMBL/GenBank/DDBJ whole genome shotgun (WGS) entry which is preliminary data.</text>
</comment>
<reference evidence="7 8" key="1">
    <citation type="journal article" date="2019" name="Environ. Microbiol.">
        <title>Species interactions and distinct microbial communities in high Arctic permafrost affected cryosols are associated with the CH4 and CO2 gas fluxes.</title>
        <authorList>
            <person name="Altshuler I."/>
            <person name="Hamel J."/>
            <person name="Turney S."/>
            <person name="Magnuson E."/>
            <person name="Levesque R."/>
            <person name="Greer C."/>
            <person name="Whyte L.G."/>
        </authorList>
    </citation>
    <scope>NUCLEOTIDE SEQUENCE [LARGE SCALE GENOMIC DNA]</scope>
    <source>
        <strain evidence="7 8">S5.20</strain>
    </source>
</reference>
<evidence type="ECO:0000256" key="5">
    <source>
        <dbReference type="ARBA" id="ARBA00023136"/>
    </source>
</evidence>
<feature type="transmembrane region" description="Helical" evidence="6">
    <location>
        <begin position="122"/>
        <end position="141"/>
    </location>
</feature>
<evidence type="ECO:0000256" key="4">
    <source>
        <dbReference type="ARBA" id="ARBA00022989"/>
    </source>
</evidence>
<proteinExistence type="predicted"/>
<evidence type="ECO:0000313" key="7">
    <source>
        <dbReference type="EMBL" id="TPG29869.1"/>
    </source>
</evidence>
<keyword evidence="3 6" id="KW-0812">Transmembrane</keyword>
<dbReference type="Proteomes" id="UP000320095">
    <property type="component" value="Unassembled WGS sequence"/>
</dbReference>
<dbReference type="RefSeq" id="WP_140697556.1">
    <property type="nucleotide sequence ID" value="NZ_RCZG01000014.1"/>
</dbReference>
<keyword evidence="4 6" id="KW-1133">Transmembrane helix</keyword>
<feature type="transmembrane region" description="Helical" evidence="6">
    <location>
        <begin position="20"/>
        <end position="36"/>
    </location>
</feature>
<feature type="transmembrane region" description="Helical" evidence="6">
    <location>
        <begin position="48"/>
        <end position="73"/>
    </location>
</feature>
<protein>
    <submittedName>
        <fullName evidence="7">Cytochrome c oxidase assembly protein</fullName>
    </submittedName>
</protein>
<dbReference type="EMBL" id="RCZG01000014">
    <property type="protein sequence ID" value="TPG29869.1"/>
    <property type="molecule type" value="Genomic_DNA"/>
</dbReference>
<comment type="subcellular location">
    <subcellularLocation>
        <location evidence="1">Cell membrane</location>
        <topology evidence="1">Multi-pass membrane protein</topology>
    </subcellularLocation>
</comment>
<keyword evidence="5 6" id="KW-0472">Membrane</keyword>
<dbReference type="InterPro" id="IPR019108">
    <property type="entry name" value="Caa3_assmbl_CtaG-rel"/>
</dbReference>
<accession>A0A502DYX6</accession>
<dbReference type="AlphaFoldDB" id="A0A502DYX6"/>
<organism evidence="7 8">
    <name type="scientific">Mycolicibacterium hodleri</name>
    <dbReference type="NCBI Taxonomy" id="49897"/>
    <lineage>
        <taxon>Bacteria</taxon>
        <taxon>Bacillati</taxon>
        <taxon>Actinomycetota</taxon>
        <taxon>Actinomycetes</taxon>
        <taxon>Mycobacteriales</taxon>
        <taxon>Mycobacteriaceae</taxon>
        <taxon>Mycolicibacterium</taxon>
    </lineage>
</organism>
<feature type="transmembrane region" description="Helical" evidence="6">
    <location>
        <begin position="186"/>
        <end position="214"/>
    </location>
</feature>
<dbReference type="GO" id="GO:0005886">
    <property type="term" value="C:plasma membrane"/>
    <property type="evidence" value="ECO:0007669"/>
    <property type="project" value="UniProtKB-SubCell"/>
</dbReference>
<evidence type="ECO:0000256" key="3">
    <source>
        <dbReference type="ARBA" id="ARBA00022692"/>
    </source>
</evidence>
<sequence>MSLPADTPLTLVVAVQSWRLDVAAVLLIVGLGVGYARCPRMGRGPTSCFVSGLIMWALATSSVIAVYAPVLFWMRAVQVLMSLFVVPFLLALGRPVSALRAALAETGRVRLDRLLSSRACRLAFSPLITSIAMLGVPWLLYLTPWYVMSMTGAIASLTRIALVIIGFGYFYARLQADPVPRRYPPLLSIGISVVESLGDGLLGLVLWLGPLIAVDYYAGLHRDWGPGARVDQSIGAGILWIVGDVLGIPFLAVLMRGLSKHEKARATEVDAELEDTADAPAPALWWEADPQLGERFGRR</sequence>